<evidence type="ECO:0000313" key="1">
    <source>
        <dbReference type="EMBL" id="TCU13095.1"/>
    </source>
</evidence>
<dbReference type="Proteomes" id="UP000294576">
    <property type="component" value="Unassembled WGS sequence"/>
</dbReference>
<dbReference type="AlphaFoldDB" id="A0A4V2V8G1"/>
<protein>
    <submittedName>
        <fullName evidence="1">Uncharacterized protein</fullName>
    </submittedName>
</protein>
<gene>
    <name evidence="1" type="ORF">EV132_11379</name>
</gene>
<organism evidence="1 2">
    <name type="scientific">Rhizobium sullae</name>
    <name type="common">Rhizobium hedysari</name>
    <dbReference type="NCBI Taxonomy" id="50338"/>
    <lineage>
        <taxon>Bacteria</taxon>
        <taxon>Pseudomonadati</taxon>
        <taxon>Pseudomonadota</taxon>
        <taxon>Alphaproteobacteria</taxon>
        <taxon>Hyphomicrobiales</taxon>
        <taxon>Rhizobiaceae</taxon>
        <taxon>Rhizobium/Agrobacterium group</taxon>
        <taxon>Rhizobium</taxon>
    </lineage>
</organism>
<dbReference type="EMBL" id="SMBH01000013">
    <property type="protein sequence ID" value="TCU13095.1"/>
    <property type="molecule type" value="Genomic_DNA"/>
</dbReference>
<name>A0A4V2V8G1_RHISU</name>
<evidence type="ECO:0000313" key="2">
    <source>
        <dbReference type="Proteomes" id="UP000294576"/>
    </source>
</evidence>
<proteinExistence type="predicted"/>
<accession>A0A4V2V8G1</accession>
<reference evidence="1 2" key="1">
    <citation type="submission" date="2019-03" db="EMBL/GenBank/DDBJ databases">
        <title>Genomic Encyclopedia of Type Strains, Phase IV (KMG-V): Genome sequencing to study the core and pangenomes of soil and plant-associated prokaryotes.</title>
        <authorList>
            <person name="Whitman W."/>
        </authorList>
    </citation>
    <scope>NUCLEOTIDE SEQUENCE [LARGE SCALE GENOMIC DNA]</scope>
    <source>
        <strain evidence="1 2">Hc14</strain>
    </source>
</reference>
<sequence length="47" mass="5278">MTATDFINEKFASADFEASANDRLASITIHRRSNHFASSPTLQHQEL</sequence>
<comment type="caution">
    <text evidence="1">The sequence shown here is derived from an EMBL/GenBank/DDBJ whole genome shotgun (WGS) entry which is preliminary data.</text>
</comment>